<dbReference type="InterPro" id="IPR011042">
    <property type="entry name" value="6-blade_b-propeller_TolB-like"/>
</dbReference>
<gene>
    <name evidence="3" type="primary">pam</name>
    <name evidence="3" type="ORF">GCM10007049_16960</name>
</gene>
<dbReference type="Proteomes" id="UP000619457">
    <property type="component" value="Unassembled WGS sequence"/>
</dbReference>
<protein>
    <submittedName>
        <fullName evidence="3">Peptidylglycine monooxygenase</fullName>
    </submittedName>
</protein>
<dbReference type="Gene3D" id="2.120.10.30">
    <property type="entry name" value="TolB, C-terminal domain"/>
    <property type="match status" value="1"/>
</dbReference>
<keyword evidence="2" id="KW-0325">Glycoprotein</keyword>
<comment type="caution">
    <text evidence="3">The sequence shown here is derived from an EMBL/GenBank/DDBJ whole genome shotgun (WGS) entry which is preliminary data.</text>
</comment>
<evidence type="ECO:0000313" key="3">
    <source>
        <dbReference type="EMBL" id="GGZ25092.1"/>
    </source>
</evidence>
<dbReference type="PANTHER" id="PTHR10680:SF38">
    <property type="entry name" value="BLL1368 PROTEIN"/>
    <property type="match status" value="1"/>
</dbReference>
<name>A0A918PVY3_9BACT</name>
<dbReference type="PANTHER" id="PTHR10680">
    <property type="entry name" value="PEPTIDYL-GLYCINE ALPHA-AMIDATING MONOOXYGENASE"/>
    <property type="match status" value="1"/>
</dbReference>
<reference evidence="3" key="2">
    <citation type="submission" date="2020-09" db="EMBL/GenBank/DDBJ databases">
        <authorList>
            <person name="Sun Q."/>
            <person name="Kim S."/>
        </authorList>
    </citation>
    <scope>NUCLEOTIDE SEQUENCE</scope>
    <source>
        <strain evidence="3">KCTC 12368</strain>
    </source>
</reference>
<keyword evidence="4" id="KW-1185">Reference proteome</keyword>
<keyword evidence="1" id="KW-0732">Signal</keyword>
<evidence type="ECO:0000256" key="1">
    <source>
        <dbReference type="ARBA" id="ARBA00022729"/>
    </source>
</evidence>
<proteinExistence type="predicted"/>
<evidence type="ECO:0000313" key="4">
    <source>
        <dbReference type="Proteomes" id="UP000619457"/>
    </source>
</evidence>
<evidence type="ECO:0000256" key="2">
    <source>
        <dbReference type="ARBA" id="ARBA00023180"/>
    </source>
</evidence>
<dbReference type="EMBL" id="BMWX01000003">
    <property type="protein sequence ID" value="GGZ25092.1"/>
    <property type="molecule type" value="Genomic_DNA"/>
</dbReference>
<dbReference type="GO" id="GO:0004497">
    <property type="term" value="F:monooxygenase activity"/>
    <property type="evidence" value="ECO:0007669"/>
    <property type="project" value="UniProtKB-KW"/>
</dbReference>
<keyword evidence="3" id="KW-0560">Oxidoreductase</keyword>
<organism evidence="3 4">
    <name type="scientific">Echinicola pacifica</name>
    <dbReference type="NCBI Taxonomy" id="346377"/>
    <lineage>
        <taxon>Bacteria</taxon>
        <taxon>Pseudomonadati</taxon>
        <taxon>Bacteroidota</taxon>
        <taxon>Cytophagia</taxon>
        <taxon>Cytophagales</taxon>
        <taxon>Cyclobacteriaceae</taxon>
        <taxon>Echinicola</taxon>
    </lineage>
</organism>
<dbReference type="RefSeq" id="WP_018473430.1">
    <property type="nucleotide sequence ID" value="NZ_BMWX01000003.1"/>
</dbReference>
<dbReference type="AlphaFoldDB" id="A0A918PVY3"/>
<keyword evidence="3" id="KW-0503">Monooxygenase</keyword>
<sequence length="352" mass="39773">MKLSPKVELPHSRRKFIQKSSLALASGLLIPNINFGYSKDSDTVGHGDFTYKVHKGWGTQDPTIYPVKDCHEMVQDAQGRLILLTNETRNNILFYDRSGKVEKSWGHDFPGAHGLSLHDENGEEFLYITDHDRHQVFKTSLDGQILLTLDYPKETGQYESPEQYRPTETAIGPNGDIYVVDGYGKSFVIQYSPEGEYIRHFGGTGEGDNQLKQAHGICLDSRGEAAELIITSRLAHEYKRFSLDGEHLNTISAANCWINRPVIKGDNLYFSVLRTESRKDYDGLVVVFDGKDQMVSAPGGSAPEYQDGVLQSIKYDGQTFMNPHDVCIDEDENIYIPQWNSEKTYPVKLERI</sequence>
<accession>A0A918PVY3</accession>
<reference evidence="3" key="1">
    <citation type="journal article" date="2014" name="Int. J. Syst. Evol. Microbiol.">
        <title>Complete genome sequence of Corynebacterium casei LMG S-19264T (=DSM 44701T), isolated from a smear-ripened cheese.</title>
        <authorList>
            <consortium name="US DOE Joint Genome Institute (JGI-PGF)"/>
            <person name="Walter F."/>
            <person name="Albersmeier A."/>
            <person name="Kalinowski J."/>
            <person name="Ruckert C."/>
        </authorList>
    </citation>
    <scope>NUCLEOTIDE SEQUENCE</scope>
    <source>
        <strain evidence="3">KCTC 12368</strain>
    </source>
</reference>
<dbReference type="SUPFAM" id="SSF101898">
    <property type="entry name" value="NHL repeat"/>
    <property type="match status" value="1"/>
</dbReference>